<evidence type="ECO:0000313" key="1">
    <source>
        <dbReference type="EMBL" id="ATA89424.1"/>
    </source>
</evidence>
<name>A0A250FWI1_9FLAO</name>
<protein>
    <submittedName>
        <fullName evidence="1">Uncharacterized protein</fullName>
    </submittedName>
</protein>
<sequence>MKRIIIALLVTVASVSFSYSQEIEIKKTFGENRFYQDGKRLYMKDVIALMENNQEAWALMKQAKKNYDINMPIALAGGGLIGWNLVKLMVGGKPNWVSSGIGVVLTGISIKINSNINKKSKKAVEIYNSSLVRGSLYSFQPEFKLITNERGVGLCVKF</sequence>
<organism evidence="1 2">
    <name type="scientific">Capnocytophaga stomatis</name>
    <dbReference type="NCBI Taxonomy" id="1848904"/>
    <lineage>
        <taxon>Bacteria</taxon>
        <taxon>Pseudomonadati</taxon>
        <taxon>Bacteroidota</taxon>
        <taxon>Flavobacteriia</taxon>
        <taxon>Flavobacteriales</taxon>
        <taxon>Flavobacteriaceae</taxon>
        <taxon>Capnocytophaga</taxon>
    </lineage>
</organism>
<dbReference type="EMBL" id="CP022387">
    <property type="protein sequence ID" value="ATA89424.1"/>
    <property type="molecule type" value="Genomic_DNA"/>
</dbReference>
<dbReference type="Proteomes" id="UP000217348">
    <property type="component" value="Chromosome"/>
</dbReference>
<dbReference type="RefSeq" id="WP_095896004.1">
    <property type="nucleotide sequence ID" value="NZ_CP022387.1"/>
</dbReference>
<accession>A0A250FWI1</accession>
<proteinExistence type="predicted"/>
<gene>
    <name evidence="1" type="ORF">CGC58_06605</name>
</gene>
<reference evidence="2" key="1">
    <citation type="submission" date="2017-06" db="EMBL/GenBank/DDBJ databases">
        <title>Capnocytophaga spp. assemblies.</title>
        <authorList>
            <person name="Gulvik C.A."/>
        </authorList>
    </citation>
    <scope>NUCLEOTIDE SEQUENCE [LARGE SCALE GENOMIC DNA]</scope>
    <source>
        <strain evidence="2">H2177</strain>
    </source>
</reference>
<evidence type="ECO:0000313" key="2">
    <source>
        <dbReference type="Proteomes" id="UP000217348"/>
    </source>
</evidence>
<dbReference type="OrthoDB" id="1122180at2"/>
<dbReference type="AlphaFoldDB" id="A0A250FWI1"/>
<dbReference type="KEGG" id="csto:CGC58_06605"/>